<dbReference type="InterPro" id="IPR050071">
    <property type="entry name" value="Dehydroquinate_synthase"/>
</dbReference>
<dbReference type="RefSeq" id="WP_141445894.1">
    <property type="nucleotide sequence ID" value="NZ_CP041217.1"/>
</dbReference>
<feature type="domain" description="3-dehydroquinate synthase N-terminal" evidence="18">
    <location>
        <begin position="75"/>
        <end position="185"/>
    </location>
</feature>
<evidence type="ECO:0000256" key="5">
    <source>
        <dbReference type="ARBA" id="ARBA00005412"/>
    </source>
</evidence>
<evidence type="ECO:0000256" key="14">
    <source>
        <dbReference type="ARBA" id="ARBA00023141"/>
    </source>
</evidence>
<dbReference type="AlphaFoldDB" id="A0A4Y6UU14"/>
<keyword evidence="8 17" id="KW-0963">Cytoplasm</keyword>
<evidence type="ECO:0000256" key="9">
    <source>
        <dbReference type="ARBA" id="ARBA00022605"/>
    </source>
</evidence>
<dbReference type="Pfam" id="PF01761">
    <property type="entry name" value="DHQ_synthase"/>
    <property type="match status" value="1"/>
</dbReference>
<keyword evidence="10 17" id="KW-0479">Metal-binding</keyword>
<dbReference type="EMBL" id="CP041217">
    <property type="protein sequence ID" value="QDH19505.1"/>
    <property type="molecule type" value="Genomic_DNA"/>
</dbReference>
<evidence type="ECO:0000259" key="18">
    <source>
        <dbReference type="Pfam" id="PF01761"/>
    </source>
</evidence>
<dbReference type="GO" id="GO:0003856">
    <property type="term" value="F:3-dehydroquinate synthase activity"/>
    <property type="evidence" value="ECO:0007669"/>
    <property type="project" value="UniProtKB-UniRule"/>
</dbReference>
<evidence type="ECO:0000256" key="1">
    <source>
        <dbReference type="ARBA" id="ARBA00001393"/>
    </source>
</evidence>
<feature type="binding site" evidence="17">
    <location>
        <position position="157"/>
    </location>
    <ligand>
        <name>NAD(+)</name>
        <dbReference type="ChEBI" id="CHEBI:57540"/>
    </ligand>
</feature>
<evidence type="ECO:0000256" key="2">
    <source>
        <dbReference type="ARBA" id="ARBA00001911"/>
    </source>
</evidence>
<keyword evidence="11 17" id="KW-0547">Nucleotide-binding</keyword>
<dbReference type="SUPFAM" id="SSF56796">
    <property type="entry name" value="Dehydroquinate synthase-like"/>
    <property type="match status" value="1"/>
</dbReference>
<dbReference type="PANTHER" id="PTHR43622">
    <property type="entry name" value="3-DEHYDROQUINATE SYNTHASE"/>
    <property type="match status" value="1"/>
</dbReference>
<evidence type="ECO:0000256" key="10">
    <source>
        <dbReference type="ARBA" id="ARBA00022723"/>
    </source>
</evidence>
<dbReference type="Pfam" id="PF24621">
    <property type="entry name" value="DHQS_C"/>
    <property type="match status" value="1"/>
</dbReference>
<sequence length="370" mass="39426">MAETPKTLTVELGERSYPIVIGEGLLANAAEYLRLAGVPDKSPLLIVTDDNAGPLYLAKLTEALTAGGYRALSAVVPHGEPSKSLDVYNDLITRAIEEGLDRSSAILALGGGVIGDLAGFVAGTYMRGIRFVQVPTTILAHDSSVGGKVAVNHPLAKNMIGVFHQPELVLYDVETLKSLPPREVRAGLAEMVKHGLIWDKAFAEWCRANAGRLLALDSEALAYGLEQGCAIKARIVSRDERENDLRAILNLGHTLGHAIEAVAGYGRFLHGEAISIGMAAAALIGEERGAAGLHAETVSMLEALELPVTLPADIGTEALMDAMQRDKKFREGRMIFIVPLAVGRVEIASDVDADTVRSVIERLKRSGEPS</sequence>
<dbReference type="EC" id="4.2.3.4" evidence="6 17"/>
<dbReference type="HAMAP" id="MF_00110">
    <property type="entry name" value="DHQ_synthase"/>
    <property type="match status" value="1"/>
</dbReference>
<evidence type="ECO:0000256" key="16">
    <source>
        <dbReference type="ARBA" id="ARBA00023285"/>
    </source>
</evidence>
<comment type="catalytic activity">
    <reaction evidence="1 17">
        <text>7-phospho-2-dehydro-3-deoxy-D-arabino-heptonate = 3-dehydroquinate + phosphate</text>
        <dbReference type="Rhea" id="RHEA:21968"/>
        <dbReference type="ChEBI" id="CHEBI:32364"/>
        <dbReference type="ChEBI" id="CHEBI:43474"/>
        <dbReference type="ChEBI" id="CHEBI:58394"/>
        <dbReference type="EC" id="4.2.3.4"/>
    </reaction>
</comment>
<keyword evidence="13 17" id="KW-0520">NAD</keyword>
<dbReference type="CDD" id="cd08195">
    <property type="entry name" value="DHQS"/>
    <property type="match status" value="1"/>
</dbReference>
<dbReference type="InterPro" id="IPR030963">
    <property type="entry name" value="DHQ_synth_fam"/>
</dbReference>
<dbReference type="GO" id="GO:0046872">
    <property type="term" value="F:metal ion binding"/>
    <property type="evidence" value="ECO:0007669"/>
    <property type="project" value="UniProtKB-KW"/>
</dbReference>
<dbReference type="FunFam" id="3.40.50.1970:FF:000001">
    <property type="entry name" value="3-dehydroquinate synthase"/>
    <property type="match status" value="1"/>
</dbReference>
<evidence type="ECO:0000256" key="7">
    <source>
        <dbReference type="ARBA" id="ARBA00017684"/>
    </source>
</evidence>
<accession>A0A4Y6UU14</accession>
<comment type="caution">
    <text evidence="17">Lacks conserved residue(s) required for the propagation of feature annotation.</text>
</comment>
<name>A0A4Y6UU14_SACBS</name>
<dbReference type="PIRSF" id="PIRSF001455">
    <property type="entry name" value="DHQ_synth"/>
    <property type="match status" value="1"/>
</dbReference>
<reference evidence="20 21" key="1">
    <citation type="submission" date="2019-06" db="EMBL/GenBank/DDBJ databases">
        <title>Saccharibacillus brassicae sp. nov., an endophytic bacterium isolated from Chinese cabbage seeds (Brassica pekinensis).</title>
        <authorList>
            <person name="Jiang L."/>
            <person name="Lee J."/>
            <person name="Kim S.W."/>
        </authorList>
    </citation>
    <scope>NUCLEOTIDE SEQUENCE [LARGE SCALE GENOMIC DNA]</scope>
    <source>
        <strain evidence="21">KCTC 43072 / ATSA2</strain>
    </source>
</reference>
<protein>
    <recommendedName>
        <fullName evidence="7 17">3-dehydroquinate synthase</fullName>
        <shortName evidence="17">DHQS</shortName>
        <ecNumber evidence="6 17">4.2.3.4</ecNumber>
    </recommendedName>
</protein>
<organism evidence="20 21">
    <name type="scientific">Saccharibacillus brassicae</name>
    <dbReference type="NCBI Taxonomy" id="2583377"/>
    <lineage>
        <taxon>Bacteria</taxon>
        <taxon>Bacillati</taxon>
        <taxon>Bacillota</taxon>
        <taxon>Bacilli</taxon>
        <taxon>Bacillales</taxon>
        <taxon>Paenibacillaceae</taxon>
        <taxon>Saccharibacillus</taxon>
    </lineage>
</organism>
<dbReference type="InterPro" id="IPR056179">
    <property type="entry name" value="DHQS_C"/>
</dbReference>
<evidence type="ECO:0000256" key="12">
    <source>
        <dbReference type="ARBA" id="ARBA00022833"/>
    </source>
</evidence>
<proteinExistence type="inferred from homology"/>
<dbReference type="Proteomes" id="UP000316968">
    <property type="component" value="Chromosome"/>
</dbReference>
<comment type="cofactor">
    <cofactor evidence="2 17">
        <name>NAD(+)</name>
        <dbReference type="ChEBI" id="CHEBI:57540"/>
    </cofactor>
</comment>
<dbReference type="NCBIfam" id="TIGR01357">
    <property type="entry name" value="aroB"/>
    <property type="match status" value="1"/>
</dbReference>
<comment type="similarity">
    <text evidence="5 17">Belongs to the sugar phosphate cyclases superfamily. Dehydroquinate synthase family.</text>
</comment>
<feature type="binding site" evidence="17">
    <location>
        <position position="148"/>
    </location>
    <ligand>
        <name>NAD(+)</name>
        <dbReference type="ChEBI" id="CHEBI:57540"/>
    </ligand>
</feature>
<dbReference type="UniPathway" id="UPA00053">
    <property type="reaction ID" value="UER00085"/>
</dbReference>
<feature type="binding site" evidence="17">
    <location>
        <position position="253"/>
    </location>
    <ligand>
        <name>Zn(2+)</name>
        <dbReference type="ChEBI" id="CHEBI:29105"/>
    </ligand>
</feature>
<dbReference type="GO" id="GO:0008652">
    <property type="term" value="P:amino acid biosynthetic process"/>
    <property type="evidence" value="ECO:0007669"/>
    <property type="project" value="UniProtKB-KW"/>
</dbReference>
<comment type="cofactor">
    <cofactor evidence="17">
        <name>Co(2+)</name>
        <dbReference type="ChEBI" id="CHEBI:48828"/>
    </cofactor>
    <cofactor evidence="17">
        <name>Zn(2+)</name>
        <dbReference type="ChEBI" id="CHEBI:29105"/>
    </cofactor>
    <text evidence="17">Binds 1 divalent metal cation per subunit. Can use either Co(2+) or Zn(2+).</text>
</comment>
<keyword evidence="12 17" id="KW-0862">Zinc</keyword>
<dbReference type="InterPro" id="IPR030960">
    <property type="entry name" value="DHQS/DOIS_N"/>
</dbReference>
<feature type="binding site" evidence="17">
    <location>
        <position position="270"/>
    </location>
    <ligand>
        <name>Zn(2+)</name>
        <dbReference type="ChEBI" id="CHEBI:29105"/>
    </ligand>
</feature>
<feature type="binding site" evidence="17">
    <location>
        <position position="190"/>
    </location>
    <ligand>
        <name>Zn(2+)</name>
        <dbReference type="ChEBI" id="CHEBI:29105"/>
    </ligand>
</feature>
<keyword evidence="14 17" id="KW-0057">Aromatic amino acid biosynthesis</keyword>
<comment type="pathway">
    <text evidence="4 17">Metabolic intermediate biosynthesis; chorismate biosynthesis; chorismate from D-erythrose 4-phosphate and phosphoenolpyruvate: step 2/7.</text>
</comment>
<evidence type="ECO:0000256" key="11">
    <source>
        <dbReference type="ARBA" id="ARBA00022741"/>
    </source>
</evidence>
<evidence type="ECO:0000256" key="3">
    <source>
        <dbReference type="ARBA" id="ARBA00004496"/>
    </source>
</evidence>
<dbReference type="Gene3D" id="3.40.50.1970">
    <property type="match status" value="1"/>
</dbReference>
<dbReference type="Gene3D" id="1.20.1090.10">
    <property type="entry name" value="Dehydroquinate synthase-like - alpha domain"/>
    <property type="match status" value="1"/>
</dbReference>
<evidence type="ECO:0000259" key="19">
    <source>
        <dbReference type="Pfam" id="PF24621"/>
    </source>
</evidence>
<evidence type="ECO:0000313" key="21">
    <source>
        <dbReference type="Proteomes" id="UP000316968"/>
    </source>
</evidence>
<evidence type="ECO:0000256" key="4">
    <source>
        <dbReference type="ARBA" id="ARBA00004661"/>
    </source>
</evidence>
<dbReference type="OrthoDB" id="9806583at2"/>
<keyword evidence="16 17" id="KW-0170">Cobalt</keyword>
<evidence type="ECO:0000256" key="6">
    <source>
        <dbReference type="ARBA" id="ARBA00013031"/>
    </source>
</evidence>
<evidence type="ECO:0000256" key="15">
    <source>
        <dbReference type="ARBA" id="ARBA00023239"/>
    </source>
</evidence>
<evidence type="ECO:0000313" key="20">
    <source>
        <dbReference type="EMBL" id="QDH19505.1"/>
    </source>
</evidence>
<evidence type="ECO:0000256" key="13">
    <source>
        <dbReference type="ARBA" id="ARBA00023027"/>
    </source>
</evidence>
<keyword evidence="21" id="KW-1185">Reference proteome</keyword>
<comment type="subcellular location">
    <subcellularLocation>
        <location evidence="3 17">Cytoplasm</location>
    </subcellularLocation>
</comment>
<dbReference type="KEGG" id="saca:FFV09_00725"/>
<keyword evidence="9 17" id="KW-0028">Amino-acid biosynthesis</keyword>
<gene>
    <name evidence="17" type="primary">aroB</name>
    <name evidence="20" type="ORF">FFV09_00725</name>
</gene>
<keyword evidence="15 17" id="KW-0456">Lyase</keyword>
<dbReference type="GO" id="GO:0009423">
    <property type="term" value="P:chorismate biosynthetic process"/>
    <property type="evidence" value="ECO:0007669"/>
    <property type="project" value="UniProtKB-UniRule"/>
</dbReference>
<dbReference type="GO" id="GO:0009073">
    <property type="term" value="P:aromatic amino acid family biosynthetic process"/>
    <property type="evidence" value="ECO:0007669"/>
    <property type="project" value="UniProtKB-KW"/>
</dbReference>
<dbReference type="GO" id="GO:0005737">
    <property type="term" value="C:cytoplasm"/>
    <property type="evidence" value="ECO:0007669"/>
    <property type="project" value="UniProtKB-SubCell"/>
</dbReference>
<feature type="domain" description="3-dehydroquinate synthase C-terminal" evidence="19">
    <location>
        <begin position="187"/>
        <end position="328"/>
    </location>
</feature>
<evidence type="ECO:0000256" key="17">
    <source>
        <dbReference type="HAMAP-Rule" id="MF_00110"/>
    </source>
</evidence>
<dbReference type="GO" id="GO:0000166">
    <property type="term" value="F:nucleotide binding"/>
    <property type="evidence" value="ECO:0007669"/>
    <property type="project" value="UniProtKB-KW"/>
</dbReference>
<dbReference type="InterPro" id="IPR016037">
    <property type="entry name" value="DHQ_synth_AroB"/>
</dbReference>
<comment type="function">
    <text evidence="17">Catalyzes the conversion of 3-deoxy-D-arabino-heptulosonate 7-phosphate (DAHP) to dehydroquinate (DHQ).</text>
</comment>
<dbReference type="PANTHER" id="PTHR43622:SF7">
    <property type="entry name" value="3-DEHYDROQUINATE SYNTHASE, CHLOROPLASTIC"/>
    <property type="match status" value="1"/>
</dbReference>
<evidence type="ECO:0000256" key="8">
    <source>
        <dbReference type="ARBA" id="ARBA00022490"/>
    </source>
</evidence>
<feature type="binding site" evidence="17">
    <location>
        <begin position="136"/>
        <end position="137"/>
    </location>
    <ligand>
        <name>NAD(+)</name>
        <dbReference type="ChEBI" id="CHEBI:57540"/>
    </ligand>
</feature>
<feature type="binding site" evidence="17">
    <location>
        <begin position="112"/>
        <end position="116"/>
    </location>
    <ligand>
        <name>NAD(+)</name>
        <dbReference type="ChEBI" id="CHEBI:57540"/>
    </ligand>
</feature>